<sequence length="163" mass="17316">MVNFLHNITALAGAATLVKIFDFKNQVVNLSGDNDADGTAIVSFPETPGASNEDWFIIPQADAATFTLQSVGQPSFFVSYAGAATQAFSHSQAVASSSLPTVFKMEIVGNGPVVNLIDSATNSVLTSWVNADPATWSDPTTPITMENFQMPKSFMQSFTITLS</sequence>
<protein>
    <recommendedName>
        <fullName evidence="3">Ricin B lectin domain-containing protein</fullName>
    </recommendedName>
</protein>
<accession>A0A8H7CN38</accession>
<gene>
    <name evidence="1" type="ORF">MVEN_01795900</name>
</gene>
<evidence type="ECO:0000313" key="2">
    <source>
        <dbReference type="Proteomes" id="UP000620124"/>
    </source>
</evidence>
<dbReference type="Gene3D" id="2.80.10.50">
    <property type="match status" value="1"/>
</dbReference>
<name>A0A8H7CN38_9AGAR</name>
<reference evidence="1" key="1">
    <citation type="submission" date="2020-05" db="EMBL/GenBank/DDBJ databases">
        <title>Mycena genomes resolve the evolution of fungal bioluminescence.</title>
        <authorList>
            <person name="Tsai I.J."/>
        </authorList>
    </citation>
    <scope>NUCLEOTIDE SEQUENCE</scope>
    <source>
        <strain evidence="1">CCC161011</strain>
    </source>
</reference>
<dbReference type="Proteomes" id="UP000620124">
    <property type="component" value="Unassembled WGS sequence"/>
</dbReference>
<dbReference type="AlphaFoldDB" id="A0A8H7CN38"/>
<keyword evidence="2" id="KW-1185">Reference proteome</keyword>
<evidence type="ECO:0008006" key="3">
    <source>
        <dbReference type="Google" id="ProtNLM"/>
    </source>
</evidence>
<dbReference type="OrthoDB" id="2879253at2759"/>
<comment type="caution">
    <text evidence="1">The sequence shown here is derived from an EMBL/GenBank/DDBJ whole genome shotgun (WGS) entry which is preliminary data.</text>
</comment>
<proteinExistence type="predicted"/>
<organism evidence="1 2">
    <name type="scientific">Mycena venus</name>
    <dbReference type="NCBI Taxonomy" id="2733690"/>
    <lineage>
        <taxon>Eukaryota</taxon>
        <taxon>Fungi</taxon>
        <taxon>Dikarya</taxon>
        <taxon>Basidiomycota</taxon>
        <taxon>Agaricomycotina</taxon>
        <taxon>Agaricomycetes</taxon>
        <taxon>Agaricomycetidae</taxon>
        <taxon>Agaricales</taxon>
        <taxon>Marasmiineae</taxon>
        <taxon>Mycenaceae</taxon>
        <taxon>Mycena</taxon>
    </lineage>
</organism>
<dbReference type="EMBL" id="JACAZI010000017">
    <property type="protein sequence ID" value="KAF7342086.1"/>
    <property type="molecule type" value="Genomic_DNA"/>
</dbReference>
<evidence type="ECO:0000313" key="1">
    <source>
        <dbReference type="EMBL" id="KAF7342086.1"/>
    </source>
</evidence>